<dbReference type="Gene3D" id="1.10.10.10">
    <property type="entry name" value="Winged helix-like DNA-binding domain superfamily/Winged helix DNA-binding domain"/>
    <property type="match status" value="1"/>
</dbReference>
<dbReference type="Gene3D" id="1.10.1740.10">
    <property type="match status" value="1"/>
</dbReference>
<dbReference type="InterPro" id="IPR039425">
    <property type="entry name" value="RNA_pol_sigma-70-like"/>
</dbReference>
<keyword evidence="3" id="KW-0731">Sigma factor</keyword>
<evidence type="ECO:0000256" key="2">
    <source>
        <dbReference type="ARBA" id="ARBA00023015"/>
    </source>
</evidence>
<keyword evidence="8" id="KW-1185">Reference proteome</keyword>
<dbReference type="GO" id="GO:0006352">
    <property type="term" value="P:DNA-templated transcription initiation"/>
    <property type="evidence" value="ECO:0007669"/>
    <property type="project" value="InterPro"/>
</dbReference>
<dbReference type="InterPro" id="IPR036388">
    <property type="entry name" value="WH-like_DNA-bd_sf"/>
</dbReference>
<dbReference type="NCBIfam" id="TIGR02937">
    <property type="entry name" value="sigma70-ECF"/>
    <property type="match status" value="1"/>
</dbReference>
<protein>
    <submittedName>
        <fullName evidence="7">Sigma-70 family RNA polymerase sigma factor</fullName>
    </submittedName>
</protein>
<feature type="domain" description="RNA polymerase sigma-70 region 2" evidence="5">
    <location>
        <begin position="30"/>
        <end position="95"/>
    </location>
</feature>
<dbReference type="InterPro" id="IPR007627">
    <property type="entry name" value="RNA_pol_sigma70_r2"/>
</dbReference>
<dbReference type="SUPFAM" id="SSF88946">
    <property type="entry name" value="Sigma2 domain of RNA polymerase sigma factors"/>
    <property type="match status" value="1"/>
</dbReference>
<comment type="caution">
    <text evidence="7">The sequence shown here is derived from an EMBL/GenBank/DDBJ whole genome shotgun (WGS) entry which is preliminary data.</text>
</comment>
<dbReference type="Pfam" id="PF04542">
    <property type="entry name" value="Sigma70_r2"/>
    <property type="match status" value="1"/>
</dbReference>
<dbReference type="InterPro" id="IPR013324">
    <property type="entry name" value="RNA_pol_sigma_r3/r4-like"/>
</dbReference>
<evidence type="ECO:0000256" key="1">
    <source>
        <dbReference type="ARBA" id="ARBA00010641"/>
    </source>
</evidence>
<dbReference type="CDD" id="cd06171">
    <property type="entry name" value="Sigma70_r4"/>
    <property type="match status" value="1"/>
</dbReference>
<dbReference type="PANTHER" id="PTHR43133:SF62">
    <property type="entry name" value="RNA POLYMERASE SIGMA FACTOR SIGZ"/>
    <property type="match status" value="1"/>
</dbReference>
<dbReference type="GO" id="GO:0003677">
    <property type="term" value="F:DNA binding"/>
    <property type="evidence" value="ECO:0007669"/>
    <property type="project" value="InterPro"/>
</dbReference>
<sequence length="188" mass="21113">MALNSKDNAETLILLLNRSGQGDRAAFAALYQATSAKLFGLALRILHRRDLAEEAIQDVYVKIWHHAPSYRADKAAVMTWMTTITRNRCLDLLRSLPPEHGLNEEQSFDEWASDDLGPLEKATSNSEARALLQCMKQLAPLQRQAIALSYFQGMAHEQLARQLVQPIGTVKTWIRRGLQVLRSCMGAL</sequence>
<dbReference type="RefSeq" id="WP_123236026.1">
    <property type="nucleotide sequence ID" value="NZ_RJVP01000001.1"/>
</dbReference>
<evidence type="ECO:0000256" key="4">
    <source>
        <dbReference type="ARBA" id="ARBA00023163"/>
    </source>
</evidence>
<evidence type="ECO:0000313" key="7">
    <source>
        <dbReference type="EMBL" id="ROH88032.1"/>
    </source>
</evidence>
<dbReference type="Pfam" id="PF08281">
    <property type="entry name" value="Sigma70_r4_2"/>
    <property type="match status" value="1"/>
</dbReference>
<name>A0A3N0V605_9PROT</name>
<dbReference type="InterPro" id="IPR014284">
    <property type="entry name" value="RNA_pol_sigma-70_dom"/>
</dbReference>
<evidence type="ECO:0000313" key="8">
    <source>
        <dbReference type="Proteomes" id="UP000275137"/>
    </source>
</evidence>
<dbReference type="EMBL" id="RJVP01000001">
    <property type="protein sequence ID" value="ROH88032.1"/>
    <property type="molecule type" value="Genomic_DNA"/>
</dbReference>
<proteinExistence type="inferred from homology"/>
<accession>A0A3N0V605</accession>
<keyword evidence="4" id="KW-0804">Transcription</keyword>
<dbReference type="PANTHER" id="PTHR43133">
    <property type="entry name" value="RNA POLYMERASE ECF-TYPE SIGMA FACTO"/>
    <property type="match status" value="1"/>
</dbReference>
<organism evidence="7 8">
    <name type="scientific">Pseudomethylobacillus aquaticus</name>
    <dbReference type="NCBI Taxonomy" id="2676064"/>
    <lineage>
        <taxon>Bacteria</taxon>
        <taxon>Pseudomonadati</taxon>
        <taxon>Pseudomonadota</taxon>
        <taxon>Betaproteobacteria</taxon>
        <taxon>Nitrosomonadales</taxon>
        <taxon>Methylophilaceae</taxon>
        <taxon>Pseudomethylobacillus</taxon>
    </lineage>
</organism>
<keyword evidence="2" id="KW-0805">Transcription regulation</keyword>
<reference evidence="7 8" key="1">
    <citation type="submission" date="2018-10" db="EMBL/GenBank/DDBJ databases">
        <authorList>
            <person name="Chen W.-M."/>
        </authorList>
    </citation>
    <scope>NUCLEOTIDE SEQUENCE [LARGE SCALE GENOMIC DNA]</scope>
    <source>
        <strain evidence="7 8">H-5</strain>
    </source>
</reference>
<evidence type="ECO:0000256" key="3">
    <source>
        <dbReference type="ARBA" id="ARBA00023082"/>
    </source>
</evidence>
<dbReference type="AlphaFoldDB" id="A0A3N0V605"/>
<feature type="domain" description="RNA polymerase sigma factor 70 region 4 type 2" evidence="6">
    <location>
        <begin position="129"/>
        <end position="179"/>
    </location>
</feature>
<dbReference type="InterPro" id="IPR013325">
    <property type="entry name" value="RNA_pol_sigma_r2"/>
</dbReference>
<gene>
    <name evidence="7" type="ORF">ED236_00640</name>
</gene>
<dbReference type="Proteomes" id="UP000275137">
    <property type="component" value="Unassembled WGS sequence"/>
</dbReference>
<dbReference type="SUPFAM" id="SSF88659">
    <property type="entry name" value="Sigma3 and sigma4 domains of RNA polymerase sigma factors"/>
    <property type="match status" value="1"/>
</dbReference>
<dbReference type="GO" id="GO:0016987">
    <property type="term" value="F:sigma factor activity"/>
    <property type="evidence" value="ECO:0007669"/>
    <property type="project" value="UniProtKB-KW"/>
</dbReference>
<evidence type="ECO:0000259" key="6">
    <source>
        <dbReference type="Pfam" id="PF08281"/>
    </source>
</evidence>
<comment type="similarity">
    <text evidence="1">Belongs to the sigma-70 factor family. ECF subfamily.</text>
</comment>
<evidence type="ECO:0000259" key="5">
    <source>
        <dbReference type="Pfam" id="PF04542"/>
    </source>
</evidence>
<dbReference type="InterPro" id="IPR013249">
    <property type="entry name" value="RNA_pol_sigma70_r4_t2"/>
</dbReference>